<dbReference type="Proteomes" id="UP000323454">
    <property type="component" value="Unassembled WGS sequence"/>
</dbReference>
<dbReference type="OrthoDB" id="194758at2"/>
<comment type="caution">
    <text evidence="1">The sequence shown here is derived from an EMBL/GenBank/DDBJ whole genome shotgun (WGS) entry which is preliminary data.</text>
</comment>
<keyword evidence="2" id="KW-1185">Reference proteome</keyword>
<accession>A0A5B2WP33</accession>
<sequence>MSDKTTGRIREIALLMTVTDILEALGGAVSRDTFYKWRQTGKGPRCFPLPNGELRCRRNDFLLWLDALYGRAA</sequence>
<gene>
    <name evidence="1" type="ORF">F0L68_37010</name>
</gene>
<dbReference type="AlphaFoldDB" id="A0A5B2WP33"/>
<dbReference type="RefSeq" id="WP_149854565.1">
    <property type="nucleotide sequence ID" value="NZ_VUOB01000077.1"/>
</dbReference>
<evidence type="ECO:0000313" key="1">
    <source>
        <dbReference type="EMBL" id="KAA2252149.1"/>
    </source>
</evidence>
<reference evidence="1 2" key="2">
    <citation type="submission" date="2019-09" db="EMBL/GenBank/DDBJ databases">
        <authorList>
            <person name="Jin C."/>
        </authorList>
    </citation>
    <scope>NUCLEOTIDE SEQUENCE [LARGE SCALE GENOMIC DNA]</scope>
    <source>
        <strain evidence="1 2">AN110305</strain>
    </source>
</reference>
<proteinExistence type="predicted"/>
<protein>
    <submittedName>
        <fullName evidence="1">Helix-turn-helix domain-containing protein</fullName>
    </submittedName>
</protein>
<name>A0A5B2WP33_9PSEU</name>
<dbReference type="EMBL" id="VUOB01000077">
    <property type="protein sequence ID" value="KAA2252149.1"/>
    <property type="molecule type" value="Genomic_DNA"/>
</dbReference>
<organism evidence="1 2">
    <name type="scientific">Solihabitans fulvus</name>
    <dbReference type="NCBI Taxonomy" id="1892852"/>
    <lineage>
        <taxon>Bacteria</taxon>
        <taxon>Bacillati</taxon>
        <taxon>Actinomycetota</taxon>
        <taxon>Actinomycetes</taxon>
        <taxon>Pseudonocardiales</taxon>
        <taxon>Pseudonocardiaceae</taxon>
        <taxon>Solihabitans</taxon>
    </lineage>
</organism>
<evidence type="ECO:0000313" key="2">
    <source>
        <dbReference type="Proteomes" id="UP000323454"/>
    </source>
</evidence>
<reference evidence="1 2" key="1">
    <citation type="submission" date="2019-09" db="EMBL/GenBank/DDBJ databases">
        <title>Goodfellowia gen. nov., a new genus of the Pseudonocardineae related to Actinoalloteichus, containing Goodfellowia coeruleoviolacea gen. nov., comb. nov. gen. nov., comb. nov.</title>
        <authorList>
            <person name="Labeda D."/>
        </authorList>
    </citation>
    <scope>NUCLEOTIDE SEQUENCE [LARGE SCALE GENOMIC DNA]</scope>
    <source>
        <strain evidence="1 2">AN110305</strain>
    </source>
</reference>